<evidence type="ECO:0000313" key="1">
    <source>
        <dbReference type="EMBL" id="BBE10349.1"/>
    </source>
</evidence>
<proteinExistence type="predicted"/>
<dbReference type="KEGG" id="mcys:MCB1EB_2188"/>
<gene>
    <name evidence="1" type="ORF">MCB1EB_2188</name>
</gene>
<evidence type="ECO:0000313" key="2">
    <source>
        <dbReference type="Proteomes" id="UP000282597"/>
    </source>
</evidence>
<reference evidence="1 2" key="1">
    <citation type="journal article" date="2018" name="Microbes Environ.">
        <title>Comparative Genomic Insights into Endofungal Lifestyles of Two Bacterial Endosymbionts, Mycoavidus cysteinexigens and Burkholderia rhizoxinica.</title>
        <authorList>
            <person name="Sharmin D."/>
            <person name="Guo Y."/>
            <person name="Nishizawa T."/>
            <person name="Ohshima S."/>
            <person name="Sato Y."/>
            <person name="Takashima Y."/>
            <person name="Narisawa K."/>
            <person name="Ohta H."/>
        </authorList>
    </citation>
    <scope>NUCLEOTIDE SEQUENCE [LARGE SCALE GENOMIC DNA]</scope>
    <source>
        <strain evidence="1 2">B1-EB</strain>
    </source>
</reference>
<organism evidence="1 2">
    <name type="scientific">Mycoavidus cysteinexigens</name>
    <dbReference type="NCBI Taxonomy" id="1553431"/>
    <lineage>
        <taxon>Bacteria</taxon>
        <taxon>Pseudomonadati</taxon>
        <taxon>Pseudomonadota</taxon>
        <taxon>Betaproteobacteria</taxon>
        <taxon>Burkholderiales</taxon>
        <taxon>Burkholderiaceae</taxon>
        <taxon>Mycoavidus</taxon>
    </lineage>
</organism>
<accession>A0A2Z6EY17</accession>
<keyword evidence="2" id="KW-1185">Reference proteome</keyword>
<sequence>MNYPTLDDFILLLPLALAGAIMLGSIPVASKFKLTSLRIMGAVLGALFGLIFIEGLPALM</sequence>
<dbReference type="EMBL" id="AP018150">
    <property type="protein sequence ID" value="BBE10349.1"/>
    <property type="molecule type" value="Genomic_DNA"/>
</dbReference>
<protein>
    <submittedName>
        <fullName evidence="1">Uncharacterized protein</fullName>
    </submittedName>
</protein>
<dbReference type="AlphaFoldDB" id="A0A2Z6EY17"/>
<name>A0A2Z6EY17_9BURK</name>
<dbReference type="Proteomes" id="UP000282597">
    <property type="component" value="Chromosome"/>
</dbReference>